<comment type="caution">
    <text evidence="4">The sequence shown here is derived from an EMBL/GenBank/DDBJ whole genome shotgun (WGS) entry which is preliminary data.</text>
</comment>
<evidence type="ECO:0000259" key="3">
    <source>
        <dbReference type="PROSITE" id="PS50878"/>
    </source>
</evidence>
<evidence type="ECO:0000313" key="5">
    <source>
        <dbReference type="Proteomes" id="UP001633002"/>
    </source>
</evidence>
<dbReference type="CDD" id="cd01650">
    <property type="entry name" value="RT_nLTR_like"/>
    <property type="match status" value="1"/>
</dbReference>
<accession>A0ABD3HAE6</accession>
<sequence>MDLIQEVAHYSEQVISDHIPITIDCKLQAAADTHWKPKSYFKMSPAILNRHGVAERIKTVWGNHPPDAGNPQGRWELAWIRIREILRQEKRSMDAEHREIHDLKLEVNSLRMLIQTNEDPALLDHLKKAQEQLRKMEQAEARAWRLREGEAPTRYFYALTKARFSRESILCLQGDTDETTTTDKSQIMEQVQDYYQRLYEREHISEVTTEARLQAFSALSKRVTEEQDRKTNQRPTEEEMEKIVALMHKDKSPGLDGLTIEALLLAWTDIRQDCFQMIWHFWDSGTLIQGQRTAVIKLVPKNEHKRRLKNWRPLSFMPLTYKIITKLIAERIKTFLPSLVDLQQVGFIQGRDIASNLLSLRIGKDWAAATNQKCFFLKLDFLKAYDRIDHGFLLQTLQAFGFSQESLRLFKGLTCNGKAKIHINQDFSTKIDVQRGVSQGCPLAPYLFTLSTQILMDLLKAGKADGRIAGITINSEDSLLHQMFADDTGTGCQVATPEALFRYLGILTGIDVLDGEITENVRSRYEKRLNHWSSKMLTWPGKILLCRNVLGVLPYYTLMTVGMSPQGMKLLQKTTRQFLWGTNEVGRSKKPLIAWDVFERRKDHGGLGWPPLRDMADAFHLRNIYKLLSGAQDEWTKIAHAVIKQALNVSSRPAKIKQWSTSQILLGLQSFTTKISPTLDRMLKSETKKILVAFRQAKIKDMADLTSPTGQRITLSNYMTRNPMPTYAPDQEGNAMGNLSPPTQTRRTTLPSAWNTETMIHWDQLDTSDAHHEQDGPTTSRRTATRRQRLRRRRRETEMTSALTPESRSRLVTDLQNLLANWSLPRSTDGQDDVSSTCPLIHFDSEEQLISAVLDQTPVT</sequence>
<feature type="region of interest" description="Disordered" evidence="2">
    <location>
        <begin position="727"/>
        <end position="748"/>
    </location>
</feature>
<name>A0ABD3HAE6_9MARC</name>
<dbReference type="PROSITE" id="PS50878">
    <property type="entry name" value="RT_POL"/>
    <property type="match status" value="1"/>
</dbReference>
<proteinExistence type="predicted"/>
<protein>
    <recommendedName>
        <fullName evidence="3">Reverse transcriptase domain-containing protein</fullName>
    </recommendedName>
</protein>
<dbReference type="PANTHER" id="PTHR19446">
    <property type="entry name" value="REVERSE TRANSCRIPTASES"/>
    <property type="match status" value="1"/>
</dbReference>
<organism evidence="4 5">
    <name type="scientific">Riccia sorocarpa</name>
    <dbReference type="NCBI Taxonomy" id="122646"/>
    <lineage>
        <taxon>Eukaryota</taxon>
        <taxon>Viridiplantae</taxon>
        <taxon>Streptophyta</taxon>
        <taxon>Embryophyta</taxon>
        <taxon>Marchantiophyta</taxon>
        <taxon>Marchantiopsida</taxon>
        <taxon>Marchantiidae</taxon>
        <taxon>Marchantiales</taxon>
        <taxon>Ricciaceae</taxon>
        <taxon>Riccia</taxon>
    </lineage>
</organism>
<dbReference type="SUPFAM" id="SSF56672">
    <property type="entry name" value="DNA/RNA polymerases"/>
    <property type="match status" value="1"/>
</dbReference>
<dbReference type="AlphaFoldDB" id="A0ABD3HAE6"/>
<feature type="region of interest" description="Disordered" evidence="2">
    <location>
        <begin position="767"/>
        <end position="809"/>
    </location>
</feature>
<dbReference type="InterPro" id="IPR000477">
    <property type="entry name" value="RT_dom"/>
</dbReference>
<dbReference type="Pfam" id="PF00078">
    <property type="entry name" value="RVT_1"/>
    <property type="match status" value="1"/>
</dbReference>
<dbReference type="InterPro" id="IPR043502">
    <property type="entry name" value="DNA/RNA_pol_sf"/>
</dbReference>
<reference evidence="4 5" key="1">
    <citation type="submission" date="2024-09" db="EMBL/GenBank/DDBJ databases">
        <title>Chromosome-scale assembly of Riccia sorocarpa.</title>
        <authorList>
            <person name="Paukszto L."/>
        </authorList>
    </citation>
    <scope>NUCLEOTIDE SEQUENCE [LARGE SCALE GENOMIC DNA]</scope>
    <source>
        <strain evidence="4">LP-2024</strain>
        <tissue evidence="4">Aerial parts of the thallus</tissue>
    </source>
</reference>
<feature type="compositionally biased region" description="Basic residues" evidence="2">
    <location>
        <begin position="783"/>
        <end position="794"/>
    </location>
</feature>
<feature type="coiled-coil region" evidence="1">
    <location>
        <begin position="86"/>
        <end position="142"/>
    </location>
</feature>
<evidence type="ECO:0000256" key="2">
    <source>
        <dbReference type="SAM" id="MobiDB-lite"/>
    </source>
</evidence>
<evidence type="ECO:0000313" key="4">
    <source>
        <dbReference type="EMBL" id="KAL3688487.1"/>
    </source>
</evidence>
<keyword evidence="5" id="KW-1185">Reference proteome</keyword>
<dbReference type="Proteomes" id="UP001633002">
    <property type="component" value="Unassembled WGS sequence"/>
</dbReference>
<dbReference type="EMBL" id="JBJQOH010000004">
    <property type="protein sequence ID" value="KAL3688487.1"/>
    <property type="molecule type" value="Genomic_DNA"/>
</dbReference>
<feature type="domain" description="Reverse transcriptase" evidence="3">
    <location>
        <begin position="280"/>
        <end position="544"/>
    </location>
</feature>
<keyword evidence="1" id="KW-0175">Coiled coil</keyword>
<gene>
    <name evidence="4" type="ORF">R1sor_014796</name>
</gene>
<evidence type="ECO:0000256" key="1">
    <source>
        <dbReference type="SAM" id="Coils"/>
    </source>
</evidence>